<dbReference type="GO" id="GO:0046813">
    <property type="term" value="P:receptor-mediated virion attachment to host cell"/>
    <property type="evidence" value="ECO:0007669"/>
    <property type="project" value="TreeGrafter"/>
</dbReference>
<proteinExistence type="predicted"/>
<dbReference type="InterPro" id="IPR019734">
    <property type="entry name" value="TPR_rpt"/>
</dbReference>
<dbReference type="InterPro" id="IPR011990">
    <property type="entry name" value="TPR-like_helical_dom_sf"/>
</dbReference>
<reference evidence="4" key="1">
    <citation type="submission" date="2024-07" db="EMBL/GenBank/DDBJ databases">
        <title>Complete genome sequences of cellulolytic bacteria, Kitasatospora sp. CMC57 and Streptomyces sp. CMC78, isolated from Japanese agricultural soil.</title>
        <authorList>
            <person name="Hashimoto T."/>
            <person name="Ito M."/>
            <person name="Iwamoto M."/>
            <person name="Fukahori D."/>
            <person name="Shoda T."/>
            <person name="Sakoda M."/>
            <person name="Morohoshi T."/>
            <person name="Mitsuboshi M."/>
            <person name="Nishizawa T."/>
        </authorList>
    </citation>
    <scope>NUCLEOTIDE SEQUENCE</scope>
    <source>
        <strain evidence="4">CMC57</strain>
    </source>
</reference>
<evidence type="ECO:0000256" key="2">
    <source>
        <dbReference type="ARBA" id="ARBA00022803"/>
    </source>
</evidence>
<dbReference type="GO" id="GO:0009279">
    <property type="term" value="C:cell outer membrane"/>
    <property type="evidence" value="ECO:0007669"/>
    <property type="project" value="TreeGrafter"/>
</dbReference>
<keyword evidence="2 3" id="KW-0802">TPR repeat</keyword>
<dbReference type="InterPro" id="IPR050498">
    <property type="entry name" value="Ycf3"/>
</dbReference>
<dbReference type="EMBL" id="AP035881">
    <property type="protein sequence ID" value="BFP46623.1"/>
    <property type="molecule type" value="Genomic_DNA"/>
</dbReference>
<dbReference type="AlphaFoldDB" id="A0AB33K419"/>
<feature type="repeat" description="TPR" evidence="3">
    <location>
        <begin position="746"/>
        <end position="779"/>
    </location>
</feature>
<evidence type="ECO:0008006" key="5">
    <source>
        <dbReference type="Google" id="ProtNLM"/>
    </source>
</evidence>
<evidence type="ECO:0000256" key="3">
    <source>
        <dbReference type="PROSITE-ProRule" id="PRU00339"/>
    </source>
</evidence>
<dbReference type="SUPFAM" id="SSF48452">
    <property type="entry name" value="TPR-like"/>
    <property type="match status" value="2"/>
</dbReference>
<dbReference type="PANTHER" id="PTHR44858">
    <property type="entry name" value="TETRATRICOPEPTIDE REPEAT PROTEIN 6"/>
    <property type="match status" value="1"/>
</dbReference>
<dbReference type="Gene3D" id="1.25.40.10">
    <property type="entry name" value="Tetratricopeptide repeat domain"/>
    <property type="match status" value="3"/>
</dbReference>
<organism evidence="4">
    <name type="scientific">Kitasatospora sp. CMC57</name>
    <dbReference type="NCBI Taxonomy" id="3231513"/>
    <lineage>
        <taxon>Bacteria</taxon>
        <taxon>Bacillati</taxon>
        <taxon>Actinomycetota</taxon>
        <taxon>Actinomycetes</taxon>
        <taxon>Kitasatosporales</taxon>
        <taxon>Streptomycetaceae</taxon>
        <taxon>Kitasatospora</taxon>
    </lineage>
</organism>
<dbReference type="PANTHER" id="PTHR44858:SF1">
    <property type="entry name" value="UDP-N-ACETYLGLUCOSAMINE--PEPTIDE N-ACETYLGLUCOSAMINYLTRANSFERASE SPINDLY-RELATED"/>
    <property type="match status" value="1"/>
</dbReference>
<dbReference type="PROSITE" id="PS50005">
    <property type="entry name" value="TPR"/>
    <property type="match status" value="2"/>
</dbReference>
<dbReference type="SMART" id="SM00028">
    <property type="entry name" value="TPR"/>
    <property type="match status" value="8"/>
</dbReference>
<sequence length="828" mass="91174">MVGRGWVMAEQQVSRQELIRRRRRGGFVGRRAELAAFGANLDRDPADEAYQFLFHVRGNAGVGKTSLLWQLEAVARERGSVTAYLDDDVHSAVEAMAAISAQCERQGRPLKRFDRLLATYRQRRHEAESAPLGQSDGEPSVAGTLAAQVGLAGLGAVPVVGALAGVVDPQQVALGADRLRGLLNARLRSHDDVQLVLTPVPVLTPVFLADLTELARQRPRVALFFDTYERTGSVLDGWLRELLVDGGYGELPLNVLVVLAGQRRLDPGVWAGAMDLVAELPLEVFTETEARQLLSARGITDERVTGTVLRLAGGLPVLLDTLAQARPSDPEAVHDPSGTAVERFLRWEGDPQRRAAALACALPLQLDQDVYRVLAGGDHYAWLRGLPFVNEQAGRVRYHDVVRTAMLRLQRTSSPLDWRAQHAALAEAFARWRTVLEEHLPADGRWEDGTWLEYRLGETYHRLCANPHQALPGALLELLDACASGDSACRRAAQTVVRAALDTEAEPLARWAEQLSGLDDSPELSLLTLLLDRPGLPVEHRAVCFLTRADRYQLGGDHPAAVADCTAALALDPESVRALATRARSRQALKQLPSALADLDLALELNAERAGLLVQRGRLLRAMGRFGDALADLDRAVALDPSEWLRRAERGETYRIAGRLDEALAELTRATELNGAEGWPLASRGWVLHHLGRDAEALVDLDRSLQVNPEQPWALTRRAELHRRAGRFDAALADLDLAVSFSPGWQWVVAERGETHRVMGRHSRALADFSRAIELSPEYAWALVRRGQTNELLGQHREAVADWTEARRLDAELTGRMLTSDQSQLGMF</sequence>
<evidence type="ECO:0000313" key="4">
    <source>
        <dbReference type="EMBL" id="BFP46623.1"/>
    </source>
</evidence>
<name>A0AB33K419_9ACTN</name>
<protein>
    <recommendedName>
        <fullName evidence="5">Tetratricopeptide repeat protein</fullName>
    </recommendedName>
</protein>
<dbReference type="Pfam" id="PF13432">
    <property type="entry name" value="TPR_16"/>
    <property type="match status" value="1"/>
</dbReference>
<evidence type="ECO:0000256" key="1">
    <source>
        <dbReference type="ARBA" id="ARBA00022737"/>
    </source>
</evidence>
<gene>
    <name evidence="4" type="ORF">KCMC57_29910</name>
</gene>
<accession>A0AB33K419</accession>
<keyword evidence="1" id="KW-0677">Repeat</keyword>
<feature type="repeat" description="TPR" evidence="3">
    <location>
        <begin position="610"/>
        <end position="643"/>
    </location>
</feature>